<evidence type="ECO:0000256" key="8">
    <source>
        <dbReference type="ARBA" id="ARBA00023136"/>
    </source>
</evidence>
<evidence type="ECO:0000256" key="5">
    <source>
        <dbReference type="ARBA" id="ARBA00022519"/>
    </source>
</evidence>
<evidence type="ECO:0000256" key="4">
    <source>
        <dbReference type="ARBA" id="ARBA00022481"/>
    </source>
</evidence>
<feature type="transmembrane region" description="Helical" evidence="11">
    <location>
        <begin position="6"/>
        <end position="30"/>
    </location>
</feature>
<evidence type="ECO:0000256" key="7">
    <source>
        <dbReference type="ARBA" id="ARBA00022989"/>
    </source>
</evidence>
<keyword evidence="6 11" id="KW-0812">Transmembrane</keyword>
<comment type="similarity">
    <text evidence="9">Belongs to the GSP H family.</text>
</comment>
<dbReference type="EMBL" id="CAJFCI010000070">
    <property type="protein sequence ID" value="CAD5109031.1"/>
    <property type="molecule type" value="Genomic_DNA"/>
</dbReference>
<reference evidence="13 14" key="1">
    <citation type="submission" date="2020-08" db="EMBL/GenBank/DDBJ databases">
        <authorList>
            <person name="Criscuolo A."/>
        </authorList>
    </citation>
    <scope>NUCLEOTIDE SEQUENCE [LARGE SCALE GENOMIC DNA]</scope>
    <source>
        <strain evidence="13">CIP111764</strain>
    </source>
</reference>
<dbReference type="InterPro" id="IPR012902">
    <property type="entry name" value="N_methyl_site"/>
</dbReference>
<feature type="domain" description="General secretion pathway GspH" evidence="12">
    <location>
        <begin position="43"/>
        <end position="145"/>
    </location>
</feature>
<dbReference type="NCBIfam" id="TIGR02532">
    <property type="entry name" value="IV_pilin_GFxxxE"/>
    <property type="match status" value="1"/>
</dbReference>
<proteinExistence type="inferred from homology"/>
<keyword evidence="14" id="KW-1185">Reference proteome</keyword>
<dbReference type="AlphaFoldDB" id="A0A7U7IAB1"/>
<dbReference type="InterPro" id="IPR045584">
    <property type="entry name" value="Pilin-like"/>
</dbReference>
<dbReference type="GO" id="GO:0015628">
    <property type="term" value="P:protein secretion by the type II secretion system"/>
    <property type="evidence" value="ECO:0007669"/>
    <property type="project" value="InterPro"/>
</dbReference>
<evidence type="ECO:0000256" key="10">
    <source>
        <dbReference type="ARBA" id="ARBA00030775"/>
    </source>
</evidence>
<dbReference type="SUPFAM" id="SSF54523">
    <property type="entry name" value="Pili subunits"/>
    <property type="match status" value="1"/>
</dbReference>
<gene>
    <name evidence="13" type="ORF">PSEWESI4_03327</name>
</gene>
<keyword evidence="8 11" id="KW-0472">Membrane</keyword>
<evidence type="ECO:0000259" key="12">
    <source>
        <dbReference type="Pfam" id="PF12019"/>
    </source>
</evidence>
<keyword evidence="5" id="KW-0997">Cell inner membrane</keyword>
<keyword evidence="4" id="KW-0488">Methylation</keyword>
<keyword evidence="7 11" id="KW-1133">Transmembrane helix</keyword>
<dbReference type="Proteomes" id="UP000583387">
    <property type="component" value="Unassembled WGS sequence"/>
</dbReference>
<evidence type="ECO:0000256" key="11">
    <source>
        <dbReference type="SAM" id="Phobius"/>
    </source>
</evidence>
<dbReference type="Pfam" id="PF07963">
    <property type="entry name" value="N_methyl"/>
    <property type="match status" value="1"/>
</dbReference>
<comment type="subcellular location">
    <subcellularLocation>
        <location evidence="1">Cell inner membrane</location>
        <topology evidence="1">Single-pass membrane protein</topology>
    </subcellularLocation>
</comment>
<evidence type="ECO:0000313" key="14">
    <source>
        <dbReference type="Proteomes" id="UP000583387"/>
    </source>
</evidence>
<dbReference type="Pfam" id="PF12019">
    <property type="entry name" value="GspH"/>
    <property type="match status" value="1"/>
</dbReference>
<accession>A0A7U7IAB1</accession>
<dbReference type="GO" id="GO:0015627">
    <property type="term" value="C:type II protein secretion system complex"/>
    <property type="evidence" value="ECO:0007669"/>
    <property type="project" value="InterPro"/>
</dbReference>
<protein>
    <recommendedName>
        <fullName evidence="2">Type II secretion system protein H</fullName>
    </recommendedName>
    <alternativeName>
        <fullName evidence="10">General secretion pathway protein H</fullName>
    </alternativeName>
</protein>
<evidence type="ECO:0000256" key="9">
    <source>
        <dbReference type="ARBA" id="ARBA00025772"/>
    </source>
</evidence>
<name>A0A7U7IAB1_9GAMM</name>
<dbReference type="Gene3D" id="3.55.40.10">
    <property type="entry name" value="minor pseudopilin epsh domain"/>
    <property type="match status" value="1"/>
</dbReference>
<evidence type="ECO:0000256" key="3">
    <source>
        <dbReference type="ARBA" id="ARBA00022475"/>
    </source>
</evidence>
<dbReference type="RefSeq" id="WP_187672346.1">
    <property type="nucleotide sequence ID" value="NZ_CAJFCI010000070.1"/>
</dbReference>
<evidence type="ECO:0000313" key="13">
    <source>
        <dbReference type="EMBL" id="CAD5109031.1"/>
    </source>
</evidence>
<evidence type="ECO:0000256" key="2">
    <source>
        <dbReference type="ARBA" id="ARBA00021549"/>
    </source>
</evidence>
<dbReference type="GO" id="GO:0005886">
    <property type="term" value="C:plasma membrane"/>
    <property type="evidence" value="ECO:0007669"/>
    <property type="project" value="UniProtKB-SubCell"/>
</dbReference>
<sequence length="154" mass="16044">MQLRNGFTLIELLIVIVIVAILATIGFPGFRSLTLDNRLTNTTNSLVGALQFARSEAVMQRATISVCAANADNTACANSTDWSGGALVMRGNSLLRVVAPVSDEVTVTSSTSKVDYNSDGTTTAATVTISDSRPQSRQIKINAIGQACGGSSCS</sequence>
<comment type="caution">
    <text evidence="13">The sequence shown here is derived from an EMBL/GenBank/DDBJ whole genome shotgun (WGS) entry which is preliminary data.</text>
</comment>
<dbReference type="InterPro" id="IPR022346">
    <property type="entry name" value="T2SS_GspH"/>
</dbReference>
<keyword evidence="3" id="KW-1003">Cell membrane</keyword>
<evidence type="ECO:0000256" key="6">
    <source>
        <dbReference type="ARBA" id="ARBA00022692"/>
    </source>
</evidence>
<evidence type="ECO:0000256" key="1">
    <source>
        <dbReference type="ARBA" id="ARBA00004377"/>
    </source>
</evidence>
<organism evidence="13 14">
    <name type="scientific">Zestomonas carbonaria</name>
    <dbReference type="NCBI Taxonomy" id="2762745"/>
    <lineage>
        <taxon>Bacteria</taxon>
        <taxon>Pseudomonadati</taxon>
        <taxon>Pseudomonadota</taxon>
        <taxon>Gammaproteobacteria</taxon>
        <taxon>Pseudomonadales</taxon>
        <taxon>Pseudomonadaceae</taxon>
        <taxon>Zestomonas</taxon>
    </lineage>
</organism>